<feature type="transmembrane region" description="Helical" evidence="5">
    <location>
        <begin position="388"/>
        <end position="409"/>
    </location>
</feature>
<feature type="transmembrane region" description="Helical" evidence="5">
    <location>
        <begin position="415"/>
        <end position="436"/>
    </location>
</feature>
<dbReference type="InterPro" id="IPR020846">
    <property type="entry name" value="MFS_dom"/>
</dbReference>
<feature type="transmembrane region" description="Helical" evidence="5">
    <location>
        <begin position="311"/>
        <end position="331"/>
    </location>
</feature>
<dbReference type="CDD" id="cd17502">
    <property type="entry name" value="MFS_Azr1_MDR_like"/>
    <property type="match status" value="1"/>
</dbReference>
<dbReference type="SUPFAM" id="SSF103473">
    <property type="entry name" value="MFS general substrate transporter"/>
    <property type="match status" value="1"/>
</dbReference>
<evidence type="ECO:0000256" key="1">
    <source>
        <dbReference type="ARBA" id="ARBA00004141"/>
    </source>
</evidence>
<evidence type="ECO:0000256" key="4">
    <source>
        <dbReference type="ARBA" id="ARBA00023136"/>
    </source>
</evidence>
<reference evidence="7 8" key="1">
    <citation type="submission" date="2016-10" db="EMBL/GenBank/DDBJ databases">
        <title>The genome sequence of Colletotrichum fioriniae PJ7.</title>
        <authorList>
            <person name="Baroncelli R."/>
        </authorList>
    </citation>
    <scope>NUCLEOTIDE SEQUENCE [LARGE SCALE GENOMIC DNA]</scope>
    <source>
        <strain evidence="7 8">Tom-12</strain>
    </source>
</reference>
<dbReference type="Gene3D" id="1.20.1720.10">
    <property type="entry name" value="Multidrug resistance protein D"/>
    <property type="match status" value="1"/>
</dbReference>
<organism evidence="7 8">
    <name type="scientific">Colletotrichum tamarilloi</name>
    <dbReference type="NCBI Taxonomy" id="1209934"/>
    <lineage>
        <taxon>Eukaryota</taxon>
        <taxon>Fungi</taxon>
        <taxon>Dikarya</taxon>
        <taxon>Ascomycota</taxon>
        <taxon>Pezizomycotina</taxon>
        <taxon>Sordariomycetes</taxon>
        <taxon>Hypocreomycetidae</taxon>
        <taxon>Glomerellales</taxon>
        <taxon>Glomerellaceae</taxon>
        <taxon>Colletotrichum</taxon>
        <taxon>Colletotrichum acutatum species complex</taxon>
    </lineage>
</organism>
<feature type="transmembrane region" description="Helical" evidence="5">
    <location>
        <begin position="280"/>
        <end position="299"/>
    </location>
</feature>
<dbReference type="Pfam" id="PF07690">
    <property type="entry name" value="MFS_1"/>
    <property type="match status" value="1"/>
</dbReference>
<feature type="transmembrane region" description="Helical" evidence="5">
    <location>
        <begin position="81"/>
        <end position="107"/>
    </location>
</feature>
<dbReference type="Proteomes" id="UP001227543">
    <property type="component" value="Unassembled WGS sequence"/>
</dbReference>
<keyword evidence="3 5" id="KW-1133">Transmembrane helix</keyword>
<feature type="transmembrane region" description="Helical" evidence="5">
    <location>
        <begin position="351"/>
        <end position="376"/>
    </location>
</feature>
<feature type="transmembrane region" description="Helical" evidence="5">
    <location>
        <begin position="448"/>
        <end position="468"/>
    </location>
</feature>
<feature type="transmembrane region" description="Helical" evidence="5">
    <location>
        <begin position="119"/>
        <end position="136"/>
    </location>
</feature>
<evidence type="ECO:0000256" key="2">
    <source>
        <dbReference type="ARBA" id="ARBA00022692"/>
    </source>
</evidence>
<dbReference type="PROSITE" id="PS50850">
    <property type="entry name" value="MFS"/>
    <property type="match status" value="1"/>
</dbReference>
<dbReference type="InterPro" id="IPR036259">
    <property type="entry name" value="MFS_trans_sf"/>
</dbReference>
<evidence type="ECO:0000256" key="3">
    <source>
        <dbReference type="ARBA" id="ARBA00022989"/>
    </source>
</evidence>
<keyword evidence="2 5" id="KW-0812">Transmembrane</keyword>
<accession>A0ABQ9QT78</accession>
<sequence length="594" mass="63272">MSTTTTPAAATTAAVLDKKRLSSDGKTEVGTNIVDLSAGAKLEAEANANVEQRAGFTAGGSASSVDQANNDQPEYPSTAKVALIISSLCLAIFLVALDQTIIAPALGAITAQFQSVKDIGWYGSSYLLTTTALQPMYGAVYKLFNVKIAYLTAVFVFEIGSLISAVAPSSVVFIVGRAIAGVGTAGLFSGSIVIISLIMPLEKRPLAFGLVGGMWGIASVAGPLLGGAFTDHATWRWCFYINLPIGGLAMLIVFFFVHINHNSAESRNTPFMKRVRQLDLAGAAIFIPAIVCLLLALQWGGADYPWNNSRIIGLLCGFGAMIAIFIGIQFWKSDQGTLPPRLFKNRNILSAMLFAMFFGAGFFPLIYYLSLYFQAIQGVSAVQAGIKILPLLLSTVLSAIVSGGVITVVGYYNFVIIPCMILFTVGSGMLTVLDVVSPPKEWLGYQVIAGLGLGAGFQVGVLIVQTVLPQEWVPVGTAAVQFFQALGGALFIAVAQTVFQNGLIDTIKADNIGIDPTIFINSGASEVKDVLRRMGRLDAFDIILQAYMKGLRDTFYITLACAACAFICCLFFQWKSIKQGPDGHRKKAEPAVPV</sequence>
<feature type="transmembrane region" description="Helical" evidence="5">
    <location>
        <begin position="237"/>
        <end position="260"/>
    </location>
</feature>
<dbReference type="EMBL" id="MLFU01000087">
    <property type="protein sequence ID" value="KAK1484141.1"/>
    <property type="molecule type" value="Genomic_DNA"/>
</dbReference>
<proteinExistence type="predicted"/>
<dbReference type="GeneID" id="85413297"/>
<feature type="transmembrane region" description="Helical" evidence="5">
    <location>
        <begin position="205"/>
        <end position="225"/>
    </location>
</feature>
<dbReference type="PANTHER" id="PTHR23501:SF198">
    <property type="entry name" value="AZOLE RESISTANCE PROTEIN 1-RELATED"/>
    <property type="match status" value="1"/>
</dbReference>
<feature type="transmembrane region" description="Helical" evidence="5">
    <location>
        <begin position="480"/>
        <end position="499"/>
    </location>
</feature>
<dbReference type="InterPro" id="IPR011701">
    <property type="entry name" value="MFS"/>
</dbReference>
<dbReference type="PRINTS" id="PR01036">
    <property type="entry name" value="TCRTETB"/>
</dbReference>
<dbReference type="PANTHER" id="PTHR23501">
    <property type="entry name" value="MAJOR FACILITATOR SUPERFAMILY"/>
    <property type="match status" value="1"/>
</dbReference>
<gene>
    <name evidence="7" type="ORF">CTAM01_13054</name>
</gene>
<feature type="transmembrane region" description="Helical" evidence="5">
    <location>
        <begin position="148"/>
        <end position="167"/>
    </location>
</feature>
<evidence type="ECO:0000259" key="6">
    <source>
        <dbReference type="PROSITE" id="PS50850"/>
    </source>
</evidence>
<feature type="domain" description="Major facilitator superfamily (MFS) profile" evidence="6">
    <location>
        <begin position="84"/>
        <end position="577"/>
    </location>
</feature>
<name>A0ABQ9QT78_9PEZI</name>
<evidence type="ECO:0000256" key="5">
    <source>
        <dbReference type="SAM" id="Phobius"/>
    </source>
</evidence>
<feature type="transmembrane region" description="Helical" evidence="5">
    <location>
        <begin position="555"/>
        <end position="574"/>
    </location>
</feature>
<comment type="caution">
    <text evidence="7">The sequence shown here is derived from an EMBL/GenBank/DDBJ whole genome shotgun (WGS) entry which is preliminary data.</text>
</comment>
<evidence type="ECO:0000313" key="8">
    <source>
        <dbReference type="Proteomes" id="UP001227543"/>
    </source>
</evidence>
<feature type="transmembrane region" description="Helical" evidence="5">
    <location>
        <begin position="179"/>
        <end position="199"/>
    </location>
</feature>
<keyword evidence="8" id="KW-1185">Reference proteome</keyword>
<dbReference type="Gene3D" id="1.20.1250.20">
    <property type="entry name" value="MFS general substrate transporter like domains"/>
    <property type="match status" value="1"/>
</dbReference>
<dbReference type="RefSeq" id="XP_060376380.1">
    <property type="nucleotide sequence ID" value="XM_060529059.1"/>
</dbReference>
<keyword evidence="4 5" id="KW-0472">Membrane</keyword>
<protein>
    <recommendedName>
        <fullName evidence="6">Major facilitator superfamily (MFS) profile domain-containing protein</fullName>
    </recommendedName>
</protein>
<comment type="subcellular location">
    <subcellularLocation>
        <location evidence="1">Membrane</location>
        <topology evidence="1">Multi-pass membrane protein</topology>
    </subcellularLocation>
</comment>
<evidence type="ECO:0000313" key="7">
    <source>
        <dbReference type="EMBL" id="KAK1484141.1"/>
    </source>
</evidence>